<evidence type="ECO:0000256" key="6">
    <source>
        <dbReference type="ARBA" id="ARBA00022847"/>
    </source>
</evidence>
<evidence type="ECO:0000313" key="13">
    <source>
        <dbReference type="EMBL" id="CAB9498848.1"/>
    </source>
</evidence>
<evidence type="ECO:0000256" key="5">
    <source>
        <dbReference type="ARBA" id="ARBA00022737"/>
    </source>
</evidence>
<feature type="transmembrane region" description="Helical" evidence="12">
    <location>
        <begin position="142"/>
        <end position="165"/>
    </location>
</feature>
<keyword evidence="14" id="KW-1185">Reference proteome</keyword>
<dbReference type="InterPro" id="IPR006603">
    <property type="entry name" value="PQ-loop_rpt"/>
</dbReference>
<evidence type="ECO:0000256" key="8">
    <source>
        <dbReference type="ARBA" id="ARBA00023136"/>
    </source>
</evidence>
<dbReference type="PANTHER" id="PTHR13131">
    <property type="entry name" value="CYSTINOSIN"/>
    <property type="match status" value="1"/>
</dbReference>
<dbReference type="EMBL" id="CAICTM010000047">
    <property type="protein sequence ID" value="CAB9498848.1"/>
    <property type="molecule type" value="Genomic_DNA"/>
</dbReference>
<dbReference type="NCBIfam" id="TIGR00951">
    <property type="entry name" value="2A43"/>
    <property type="match status" value="1"/>
</dbReference>
<dbReference type="AlphaFoldDB" id="A0A9N8H1R3"/>
<dbReference type="Gene3D" id="1.20.1280.290">
    <property type="match status" value="2"/>
</dbReference>
<evidence type="ECO:0000256" key="9">
    <source>
        <dbReference type="ARBA" id="ARBA00023228"/>
    </source>
</evidence>
<evidence type="ECO:0000256" key="12">
    <source>
        <dbReference type="SAM" id="Phobius"/>
    </source>
</evidence>
<comment type="caution">
    <text evidence="13">The sequence shown here is derived from an EMBL/GenBank/DDBJ whole genome shotgun (WGS) entry which is preliminary data.</text>
</comment>
<evidence type="ECO:0000256" key="1">
    <source>
        <dbReference type="ARBA" id="ARBA00004155"/>
    </source>
</evidence>
<evidence type="ECO:0000256" key="10">
    <source>
        <dbReference type="ARBA" id="ARBA00048473"/>
    </source>
</evidence>
<dbReference type="InterPro" id="IPR005282">
    <property type="entry name" value="LC_transporter"/>
</dbReference>
<keyword evidence="5" id="KW-0677">Repeat</keyword>
<evidence type="ECO:0000256" key="3">
    <source>
        <dbReference type="ARBA" id="ARBA00022448"/>
    </source>
</evidence>
<keyword evidence="3" id="KW-0813">Transport</keyword>
<keyword evidence="6" id="KW-0769">Symport</keyword>
<reference evidence="13" key="1">
    <citation type="submission" date="2020-06" db="EMBL/GenBank/DDBJ databases">
        <authorList>
            <consortium name="Plant Systems Biology data submission"/>
        </authorList>
    </citation>
    <scope>NUCLEOTIDE SEQUENCE</scope>
    <source>
        <strain evidence="13">D6</strain>
    </source>
</reference>
<keyword evidence="9" id="KW-0458">Lysosome</keyword>
<feature type="region of interest" description="Disordered" evidence="11">
    <location>
        <begin position="1"/>
        <end position="40"/>
    </location>
</feature>
<keyword evidence="4 12" id="KW-0812">Transmembrane</keyword>
<comment type="catalytic activity">
    <reaction evidence="10">
        <text>L-cystine(out) + H(+)(out) = L-cystine(in) + H(+)(in)</text>
        <dbReference type="Rhea" id="RHEA:66172"/>
        <dbReference type="ChEBI" id="CHEBI:15378"/>
        <dbReference type="ChEBI" id="CHEBI:35491"/>
    </reaction>
    <physiologicalReaction direction="left-to-right" evidence="10">
        <dbReference type="Rhea" id="RHEA:66173"/>
    </physiologicalReaction>
</comment>
<dbReference type="GO" id="GO:0015293">
    <property type="term" value="F:symporter activity"/>
    <property type="evidence" value="ECO:0007669"/>
    <property type="project" value="UniProtKB-KW"/>
</dbReference>
<keyword evidence="8 12" id="KW-0472">Membrane</keyword>
<gene>
    <name evidence="13" type="ORF">SEMRO_47_G027690.1</name>
</gene>
<dbReference type="Proteomes" id="UP001153069">
    <property type="component" value="Unassembled WGS sequence"/>
</dbReference>
<dbReference type="PANTHER" id="PTHR13131:SF5">
    <property type="entry name" value="CYSTINOSIN"/>
    <property type="match status" value="1"/>
</dbReference>
<feature type="compositionally biased region" description="Polar residues" evidence="11">
    <location>
        <begin position="1"/>
        <end position="22"/>
    </location>
</feature>
<comment type="similarity">
    <text evidence="2">Belongs to the cystinosin family.</text>
</comment>
<dbReference type="SMART" id="SM00679">
    <property type="entry name" value="CTNS"/>
    <property type="match status" value="2"/>
</dbReference>
<evidence type="ECO:0000256" key="2">
    <source>
        <dbReference type="ARBA" id="ARBA00006855"/>
    </source>
</evidence>
<dbReference type="Pfam" id="PF04193">
    <property type="entry name" value="PQ-loop"/>
    <property type="match status" value="2"/>
</dbReference>
<evidence type="ECO:0000256" key="4">
    <source>
        <dbReference type="ARBA" id="ARBA00022692"/>
    </source>
</evidence>
<evidence type="ECO:0000256" key="7">
    <source>
        <dbReference type="ARBA" id="ARBA00022989"/>
    </source>
</evidence>
<accession>A0A9N8H1R3</accession>
<feature type="transmembrane region" description="Helical" evidence="12">
    <location>
        <begin position="103"/>
        <end position="121"/>
    </location>
</feature>
<name>A0A9N8H1R3_9STRA</name>
<feature type="transmembrane region" description="Helical" evidence="12">
    <location>
        <begin position="72"/>
        <end position="91"/>
    </location>
</feature>
<feature type="transmembrane region" description="Helical" evidence="12">
    <location>
        <begin position="218"/>
        <end position="239"/>
    </location>
</feature>
<keyword evidence="7 12" id="KW-1133">Transmembrane helix</keyword>
<evidence type="ECO:0000256" key="11">
    <source>
        <dbReference type="SAM" id="MobiDB-lite"/>
    </source>
</evidence>
<proteinExistence type="inferred from homology"/>
<dbReference type="GO" id="GO:0005765">
    <property type="term" value="C:lysosomal membrane"/>
    <property type="evidence" value="ECO:0007669"/>
    <property type="project" value="UniProtKB-SubCell"/>
</dbReference>
<dbReference type="FunFam" id="1.20.1280.290:FF:000016">
    <property type="entry name" value="Cystinosin homolog"/>
    <property type="match status" value="1"/>
</dbReference>
<evidence type="ECO:0000313" key="14">
    <source>
        <dbReference type="Proteomes" id="UP001153069"/>
    </source>
</evidence>
<dbReference type="GO" id="GO:0015184">
    <property type="term" value="F:L-cystine transmembrane transporter activity"/>
    <property type="evidence" value="ECO:0007669"/>
    <property type="project" value="TreeGrafter"/>
</dbReference>
<organism evidence="13 14">
    <name type="scientific">Seminavis robusta</name>
    <dbReference type="NCBI Taxonomy" id="568900"/>
    <lineage>
        <taxon>Eukaryota</taxon>
        <taxon>Sar</taxon>
        <taxon>Stramenopiles</taxon>
        <taxon>Ochrophyta</taxon>
        <taxon>Bacillariophyta</taxon>
        <taxon>Bacillariophyceae</taxon>
        <taxon>Bacillariophycidae</taxon>
        <taxon>Naviculales</taxon>
        <taxon>Naviculaceae</taxon>
        <taxon>Seminavis</taxon>
    </lineage>
</organism>
<protein>
    <submittedName>
        <fullName evidence="13">Cystinosin homolog</fullName>
    </submittedName>
</protein>
<dbReference type="OrthoDB" id="75720at2759"/>
<feature type="region of interest" description="Disordered" evidence="11">
    <location>
        <begin position="348"/>
        <end position="368"/>
    </location>
</feature>
<comment type="subcellular location">
    <subcellularLocation>
        <location evidence="1">Lysosome membrane</location>
        <topology evidence="1">Multi-pass membrane protein</topology>
    </subcellularLocation>
</comment>
<feature type="transmembrane region" description="Helical" evidence="12">
    <location>
        <begin position="185"/>
        <end position="206"/>
    </location>
</feature>
<sequence length="382" mass="43293">MEAPLQTESESPQDSLLLQQQEDAPEIDTPLLGTSSDDTRDSQRRRWMRWYRRVVTTFTTILMDEQGTGWPVVHGIMVLAFIGTILGAILPGDPSLPTKFYRFLSNAIGYTYFMSWSVSFYPQVISNYRRKSTLGLSPDFCGLNVIGFTCYMIYNLGFYCSPAIQRQYRERNGPDAEISVQSNDVAFAVHAFCLASITFAQIGYYNGYRTQQSRPSKVIQIVASLFLAAMVSCPLLVVAVPKMQWLDYLYMLGNIKVLVTLMKYVPQVILNYKRQSTVGWSIWNIILDFTGGTLSDLQLVLDCAAMKDWTGITGNLAKLTLGSVSVIFDLIFMTQHYFLYRHSNTSSTHNSSDGENNDDNQHERTESLLQNERLPAIDEWAL</sequence>